<keyword evidence="7" id="KW-1185">Reference proteome</keyword>
<evidence type="ECO:0000259" key="5">
    <source>
        <dbReference type="PROSITE" id="PS50937"/>
    </source>
</evidence>
<protein>
    <submittedName>
        <fullName evidence="6">MerR family transcriptional regulator</fullName>
    </submittedName>
</protein>
<keyword evidence="3" id="KW-0238">DNA-binding</keyword>
<evidence type="ECO:0000256" key="3">
    <source>
        <dbReference type="ARBA" id="ARBA00023125"/>
    </source>
</evidence>
<dbReference type="Gene3D" id="1.10.1660.10">
    <property type="match status" value="1"/>
</dbReference>
<evidence type="ECO:0000313" key="6">
    <source>
        <dbReference type="EMBL" id="MFB9575378.1"/>
    </source>
</evidence>
<evidence type="ECO:0000313" key="7">
    <source>
        <dbReference type="Proteomes" id="UP001589710"/>
    </source>
</evidence>
<gene>
    <name evidence="6" type="ORF">ACFFTL_24570</name>
</gene>
<dbReference type="InterPro" id="IPR009061">
    <property type="entry name" value="DNA-bd_dom_put_sf"/>
</dbReference>
<proteinExistence type="predicted"/>
<accession>A0ABV5RBZ6</accession>
<dbReference type="SUPFAM" id="SSF46955">
    <property type="entry name" value="Putative DNA-binding domain"/>
    <property type="match status" value="1"/>
</dbReference>
<dbReference type="InterPro" id="IPR000551">
    <property type="entry name" value="MerR-type_HTH_dom"/>
</dbReference>
<dbReference type="PRINTS" id="PR00040">
    <property type="entry name" value="HTHMERR"/>
</dbReference>
<comment type="caution">
    <text evidence="6">The sequence shown here is derived from an EMBL/GenBank/DDBJ whole genome shotgun (WGS) entry which is preliminary data.</text>
</comment>
<reference evidence="6 7" key="1">
    <citation type="submission" date="2024-09" db="EMBL/GenBank/DDBJ databases">
        <authorList>
            <person name="Sun Q."/>
            <person name="Mori K."/>
        </authorList>
    </citation>
    <scope>NUCLEOTIDE SEQUENCE [LARGE SCALE GENOMIC DNA]</scope>
    <source>
        <strain evidence="6 7">JCM 3331</strain>
    </source>
</reference>
<dbReference type="EMBL" id="JBHMCG010000098">
    <property type="protein sequence ID" value="MFB9575378.1"/>
    <property type="molecule type" value="Genomic_DNA"/>
</dbReference>
<dbReference type="SMART" id="SM00422">
    <property type="entry name" value="HTH_MERR"/>
    <property type="match status" value="1"/>
</dbReference>
<evidence type="ECO:0000256" key="1">
    <source>
        <dbReference type="ARBA" id="ARBA00022491"/>
    </source>
</evidence>
<dbReference type="Pfam" id="PF13411">
    <property type="entry name" value="MerR_1"/>
    <property type="match status" value="1"/>
</dbReference>
<evidence type="ECO:0000256" key="4">
    <source>
        <dbReference type="ARBA" id="ARBA00023163"/>
    </source>
</evidence>
<keyword evidence="1" id="KW-0678">Repressor</keyword>
<dbReference type="RefSeq" id="WP_345517591.1">
    <property type="nucleotide sequence ID" value="NZ_BAAAXD010000045.1"/>
</dbReference>
<evidence type="ECO:0000256" key="2">
    <source>
        <dbReference type="ARBA" id="ARBA00023015"/>
    </source>
</evidence>
<dbReference type="PANTHER" id="PTHR30204:SF69">
    <property type="entry name" value="MERR-FAMILY TRANSCRIPTIONAL REGULATOR"/>
    <property type="match status" value="1"/>
</dbReference>
<organism evidence="6 7">
    <name type="scientific">Streptomyces yanii</name>
    <dbReference type="NCBI Taxonomy" id="78510"/>
    <lineage>
        <taxon>Bacteria</taxon>
        <taxon>Bacillati</taxon>
        <taxon>Actinomycetota</taxon>
        <taxon>Actinomycetes</taxon>
        <taxon>Kitasatosporales</taxon>
        <taxon>Streptomycetaceae</taxon>
        <taxon>Streptomyces</taxon>
    </lineage>
</organism>
<keyword evidence="4" id="KW-0804">Transcription</keyword>
<dbReference type="CDD" id="cd00592">
    <property type="entry name" value="HTH_MerR-like"/>
    <property type="match status" value="1"/>
</dbReference>
<name>A0ABV5RBZ6_9ACTN</name>
<sequence length="133" mass="14262">MKSSEAGTLLSIGDAAARFGLPTHVLRHWEAVGLVTPARDGAGRRRYGADDLTRVAVVVRAKRAGLGLDAIRVLLSAADPAERRAVLVGEAARLRTRIAAVQASLDLVECALDCEHDDFTRCPHYRTHVALGL</sequence>
<feature type="domain" description="HTH merR-type" evidence="5">
    <location>
        <begin position="9"/>
        <end position="77"/>
    </location>
</feature>
<dbReference type="InterPro" id="IPR047057">
    <property type="entry name" value="MerR_fam"/>
</dbReference>
<dbReference type="Proteomes" id="UP001589710">
    <property type="component" value="Unassembled WGS sequence"/>
</dbReference>
<dbReference type="PROSITE" id="PS50937">
    <property type="entry name" value="HTH_MERR_2"/>
    <property type="match status" value="1"/>
</dbReference>
<keyword evidence="2" id="KW-0805">Transcription regulation</keyword>
<dbReference type="PANTHER" id="PTHR30204">
    <property type="entry name" value="REDOX-CYCLING DRUG-SENSING TRANSCRIPTIONAL ACTIVATOR SOXR"/>
    <property type="match status" value="1"/>
</dbReference>